<name>A0ABV9VQB8_9ACTN</name>
<proteinExistence type="predicted"/>
<dbReference type="Proteomes" id="UP001595912">
    <property type="component" value="Unassembled WGS sequence"/>
</dbReference>
<sequence>MSDEPSVSTDPTLSDQSQANAATRRKRRTVIGAAAAVIIVLAAAAGITAWATSDEPGKTTAAADDKTLTVALQLFPDNLDIRSTAGAALDQTLIDNVYQPLVSRDPKGKILPGIAKSWTASPDSLTHTFTLFPGTMFSNGDPLTAKDVAWSINQVTAKQYKDYQALASVESVTATDDQTVVVKLKQPDPALLYTLAGRPGLVFDEKATNDPKSTAVGSGPFLVDSFKAGATLTLTRNPKYWGEKAGVSSVAFKLFSDTNAIVNAVLDGSVDVAGIDPNLLPKVKGNPNYDVVTGFASDKFTLAFNNRVAPFTDLKVRQAVRHAIDHDAIVKAIGAGKTLYGPIVDSDPGYQDLSGLYPHDAAKAKQLLAEAGHANGLELTLKIPSFYGTTIPGLLTSQLAQAGIKLTVTSVDFPTWLKEVYTNHDFQLSIVDHAEARDFSNWANPKYYFGYDNKQVQQLYQQATTATSESAYASLLQQAAQIVSQDAAADWLYNPTANTAVRKGLTGVPTDSTSSRLNLTHVKVSR</sequence>
<dbReference type="Pfam" id="PF00496">
    <property type="entry name" value="SBP_bac_5"/>
    <property type="match status" value="1"/>
</dbReference>
<dbReference type="Gene3D" id="3.40.190.10">
    <property type="entry name" value="Periplasmic binding protein-like II"/>
    <property type="match status" value="1"/>
</dbReference>
<keyword evidence="5" id="KW-1185">Reference proteome</keyword>
<gene>
    <name evidence="4" type="ORF">ACFPIJ_10140</name>
</gene>
<evidence type="ECO:0000259" key="3">
    <source>
        <dbReference type="Pfam" id="PF00496"/>
    </source>
</evidence>
<dbReference type="InterPro" id="IPR000914">
    <property type="entry name" value="SBP_5_dom"/>
</dbReference>
<dbReference type="InterPro" id="IPR039424">
    <property type="entry name" value="SBP_5"/>
</dbReference>
<organism evidence="4 5">
    <name type="scientific">Dactylosporangium cerinum</name>
    <dbReference type="NCBI Taxonomy" id="1434730"/>
    <lineage>
        <taxon>Bacteria</taxon>
        <taxon>Bacillati</taxon>
        <taxon>Actinomycetota</taxon>
        <taxon>Actinomycetes</taxon>
        <taxon>Micromonosporales</taxon>
        <taxon>Micromonosporaceae</taxon>
        <taxon>Dactylosporangium</taxon>
    </lineage>
</organism>
<feature type="domain" description="Solute-binding protein family 5" evidence="3">
    <location>
        <begin position="110"/>
        <end position="433"/>
    </location>
</feature>
<protein>
    <submittedName>
        <fullName evidence="4">ABC transporter substrate-binding protein</fullName>
    </submittedName>
</protein>
<comment type="caution">
    <text evidence="4">The sequence shown here is derived from an EMBL/GenBank/DDBJ whole genome shotgun (WGS) entry which is preliminary data.</text>
</comment>
<dbReference type="InterPro" id="IPR030678">
    <property type="entry name" value="Peptide/Ni-bd"/>
</dbReference>
<dbReference type="EMBL" id="JBHSIU010000011">
    <property type="protein sequence ID" value="MFC4998192.1"/>
    <property type="molecule type" value="Genomic_DNA"/>
</dbReference>
<keyword evidence="2" id="KW-0472">Membrane</keyword>
<dbReference type="PIRSF" id="PIRSF002741">
    <property type="entry name" value="MppA"/>
    <property type="match status" value="1"/>
</dbReference>
<evidence type="ECO:0000256" key="2">
    <source>
        <dbReference type="SAM" id="Phobius"/>
    </source>
</evidence>
<accession>A0ABV9VQB8</accession>
<reference evidence="5" key="1">
    <citation type="journal article" date="2019" name="Int. J. Syst. Evol. Microbiol.">
        <title>The Global Catalogue of Microorganisms (GCM) 10K type strain sequencing project: providing services to taxonomists for standard genome sequencing and annotation.</title>
        <authorList>
            <consortium name="The Broad Institute Genomics Platform"/>
            <consortium name="The Broad Institute Genome Sequencing Center for Infectious Disease"/>
            <person name="Wu L."/>
            <person name="Ma J."/>
        </authorList>
    </citation>
    <scope>NUCLEOTIDE SEQUENCE [LARGE SCALE GENOMIC DNA]</scope>
    <source>
        <strain evidence="5">CGMCC 4.7152</strain>
    </source>
</reference>
<dbReference type="SUPFAM" id="SSF53850">
    <property type="entry name" value="Periplasmic binding protein-like II"/>
    <property type="match status" value="1"/>
</dbReference>
<feature type="region of interest" description="Disordered" evidence="1">
    <location>
        <begin position="1"/>
        <end position="25"/>
    </location>
</feature>
<feature type="transmembrane region" description="Helical" evidence="2">
    <location>
        <begin position="30"/>
        <end position="51"/>
    </location>
</feature>
<feature type="compositionally biased region" description="Polar residues" evidence="1">
    <location>
        <begin position="1"/>
        <end position="21"/>
    </location>
</feature>
<dbReference type="PANTHER" id="PTHR30290">
    <property type="entry name" value="PERIPLASMIC BINDING COMPONENT OF ABC TRANSPORTER"/>
    <property type="match status" value="1"/>
</dbReference>
<dbReference type="CDD" id="cd08494">
    <property type="entry name" value="PBP2_NikA_DppA_OppA_like_6"/>
    <property type="match status" value="1"/>
</dbReference>
<evidence type="ECO:0000256" key="1">
    <source>
        <dbReference type="SAM" id="MobiDB-lite"/>
    </source>
</evidence>
<dbReference type="RefSeq" id="WP_380114444.1">
    <property type="nucleotide sequence ID" value="NZ_JBHSIU010000011.1"/>
</dbReference>
<evidence type="ECO:0000313" key="4">
    <source>
        <dbReference type="EMBL" id="MFC4998192.1"/>
    </source>
</evidence>
<dbReference type="Gene3D" id="3.10.105.10">
    <property type="entry name" value="Dipeptide-binding Protein, Domain 3"/>
    <property type="match status" value="1"/>
</dbReference>
<dbReference type="InterPro" id="IPR006311">
    <property type="entry name" value="TAT_signal"/>
</dbReference>
<keyword evidence="2" id="KW-0812">Transmembrane</keyword>
<dbReference type="PROSITE" id="PS51318">
    <property type="entry name" value="TAT"/>
    <property type="match status" value="1"/>
</dbReference>
<evidence type="ECO:0000313" key="5">
    <source>
        <dbReference type="Proteomes" id="UP001595912"/>
    </source>
</evidence>
<keyword evidence="2" id="KW-1133">Transmembrane helix</keyword>